<dbReference type="SMART" id="SM00849">
    <property type="entry name" value="Lactamase_B"/>
    <property type="match status" value="1"/>
</dbReference>
<dbReference type="SUPFAM" id="SSF56281">
    <property type="entry name" value="Metallo-hydrolase/oxidoreductase"/>
    <property type="match status" value="1"/>
</dbReference>
<dbReference type="AlphaFoldDB" id="A0AAE3ZK14"/>
<dbReference type="InterPro" id="IPR036866">
    <property type="entry name" value="RibonucZ/Hydroxyglut_hydro"/>
</dbReference>
<organism evidence="2 3">
    <name type="scientific">Catenuloplanes niger</name>
    <dbReference type="NCBI Taxonomy" id="587534"/>
    <lineage>
        <taxon>Bacteria</taxon>
        <taxon>Bacillati</taxon>
        <taxon>Actinomycetota</taxon>
        <taxon>Actinomycetes</taxon>
        <taxon>Micromonosporales</taxon>
        <taxon>Micromonosporaceae</taxon>
        <taxon>Catenuloplanes</taxon>
    </lineage>
</organism>
<dbReference type="EMBL" id="JAVDYC010000001">
    <property type="protein sequence ID" value="MDR7320402.1"/>
    <property type="molecule type" value="Genomic_DNA"/>
</dbReference>
<dbReference type="PANTHER" id="PTHR43546">
    <property type="entry name" value="UPF0173 METAL-DEPENDENT HYDROLASE MJ1163-RELATED"/>
    <property type="match status" value="1"/>
</dbReference>
<feature type="domain" description="Metallo-beta-lactamase" evidence="1">
    <location>
        <begin position="11"/>
        <end position="224"/>
    </location>
</feature>
<dbReference type="InterPro" id="IPR050114">
    <property type="entry name" value="UPF0173_UPF0282_UlaG_hydrolase"/>
</dbReference>
<evidence type="ECO:0000313" key="3">
    <source>
        <dbReference type="Proteomes" id="UP001183629"/>
    </source>
</evidence>
<evidence type="ECO:0000313" key="2">
    <source>
        <dbReference type="EMBL" id="MDR7320402.1"/>
    </source>
</evidence>
<dbReference type="RefSeq" id="WP_310408893.1">
    <property type="nucleotide sequence ID" value="NZ_JAVDYC010000001.1"/>
</dbReference>
<comment type="caution">
    <text evidence="2">The sequence shown here is derived from an EMBL/GenBank/DDBJ whole genome shotgun (WGS) entry which is preliminary data.</text>
</comment>
<sequence length="269" mass="29270">MTIQASVTYIGNATTLLRLGGFTLLTDPAFRPAGSRYHLGYGAWTKRVLDPAVGLGDLPPLDAVLLSHLHSDHFDSAAGRGLAPDLPILTTPQAGRKLRRKRFSAAHGLPTWENRDMSRGRQRLRVTAVPGRHGPGVVDRLLPDVMGSVVELFEDEVCRLRLYVTGDTLHRPMLAEVPRRCGDIDAMLIHLGGTRLLGMLLTMDARQGADLTEVIRPRLTLPIHHEDFAVFTSPVGDYFAAARDRGLAGVQPIGRGDTVTLPLRTEAGA</sequence>
<keyword evidence="3" id="KW-1185">Reference proteome</keyword>
<accession>A0AAE3ZK14</accession>
<proteinExistence type="predicted"/>
<dbReference type="InterPro" id="IPR001279">
    <property type="entry name" value="Metallo-B-lactamas"/>
</dbReference>
<dbReference type="Proteomes" id="UP001183629">
    <property type="component" value="Unassembled WGS sequence"/>
</dbReference>
<dbReference type="Gene3D" id="3.60.15.10">
    <property type="entry name" value="Ribonuclease Z/Hydroxyacylglutathione hydrolase-like"/>
    <property type="match status" value="1"/>
</dbReference>
<reference evidence="2 3" key="1">
    <citation type="submission" date="2023-07" db="EMBL/GenBank/DDBJ databases">
        <title>Sequencing the genomes of 1000 actinobacteria strains.</title>
        <authorList>
            <person name="Klenk H.-P."/>
        </authorList>
    </citation>
    <scope>NUCLEOTIDE SEQUENCE [LARGE SCALE GENOMIC DNA]</scope>
    <source>
        <strain evidence="2 3">DSM 44711</strain>
    </source>
</reference>
<name>A0AAE3ZK14_9ACTN</name>
<protein>
    <submittedName>
        <fullName evidence="2">L-ascorbate metabolism protein UlaG (Beta-lactamase superfamily)</fullName>
    </submittedName>
</protein>
<dbReference type="Pfam" id="PF12706">
    <property type="entry name" value="Lactamase_B_2"/>
    <property type="match status" value="1"/>
</dbReference>
<gene>
    <name evidence="2" type="ORF">J2S44_000652</name>
</gene>
<evidence type="ECO:0000259" key="1">
    <source>
        <dbReference type="SMART" id="SM00849"/>
    </source>
</evidence>
<dbReference type="PANTHER" id="PTHR43546:SF7">
    <property type="entry name" value="METALLO-BETA-LACTAMASE DOMAIN-CONTAINING PROTEIN"/>
    <property type="match status" value="1"/>
</dbReference>